<protein>
    <submittedName>
        <fullName evidence="1">Uncharacterized protein</fullName>
    </submittedName>
</protein>
<keyword evidence="2" id="KW-1185">Reference proteome</keyword>
<dbReference type="Proteomes" id="UP000886885">
    <property type="component" value="Chromosome 17A"/>
</dbReference>
<evidence type="ECO:0000313" key="2">
    <source>
        <dbReference type="Proteomes" id="UP000886885"/>
    </source>
</evidence>
<dbReference type="EMBL" id="JAAWWB010000033">
    <property type="protein sequence ID" value="KAG6742435.1"/>
    <property type="molecule type" value="Genomic_DNA"/>
</dbReference>
<sequence length="99" mass="11226">MISGLKPLNATAPLKEDFDTVAGCTIKLRKCKSNLSTERQKIDSGVYVIKFMLALEEVTNPDFVQYREVEVVLKLLVSDVNSCRNDLATKFEAYYGQRF</sequence>
<evidence type="ECO:0000313" key="1">
    <source>
        <dbReference type="EMBL" id="KAG6742435.1"/>
    </source>
</evidence>
<organism evidence="1 2">
    <name type="scientific">Populus tomentosa</name>
    <name type="common">Chinese white poplar</name>
    <dbReference type="NCBI Taxonomy" id="118781"/>
    <lineage>
        <taxon>Eukaryota</taxon>
        <taxon>Viridiplantae</taxon>
        <taxon>Streptophyta</taxon>
        <taxon>Embryophyta</taxon>
        <taxon>Tracheophyta</taxon>
        <taxon>Spermatophyta</taxon>
        <taxon>Magnoliopsida</taxon>
        <taxon>eudicotyledons</taxon>
        <taxon>Gunneridae</taxon>
        <taxon>Pentapetalae</taxon>
        <taxon>rosids</taxon>
        <taxon>fabids</taxon>
        <taxon>Malpighiales</taxon>
        <taxon>Salicaceae</taxon>
        <taxon>Saliceae</taxon>
        <taxon>Populus</taxon>
    </lineage>
</organism>
<gene>
    <name evidence="1" type="ORF">POTOM_053306</name>
</gene>
<accession>A0A8X7YBS3</accession>
<dbReference type="OrthoDB" id="2288540at2759"/>
<reference evidence="1" key="1">
    <citation type="journal article" date="2020" name="bioRxiv">
        <title>Hybrid origin of Populus tomentosa Carr. identified through genome sequencing and phylogenomic analysis.</title>
        <authorList>
            <person name="An X."/>
            <person name="Gao K."/>
            <person name="Chen Z."/>
            <person name="Li J."/>
            <person name="Yang X."/>
            <person name="Yang X."/>
            <person name="Zhou J."/>
            <person name="Guo T."/>
            <person name="Zhao T."/>
            <person name="Huang S."/>
            <person name="Miao D."/>
            <person name="Khan W.U."/>
            <person name="Rao P."/>
            <person name="Ye M."/>
            <person name="Lei B."/>
            <person name="Liao W."/>
            <person name="Wang J."/>
            <person name="Ji L."/>
            <person name="Li Y."/>
            <person name="Guo B."/>
            <person name="Mustafa N.S."/>
            <person name="Li S."/>
            <person name="Yun Q."/>
            <person name="Keller S.R."/>
            <person name="Mao J."/>
            <person name="Zhang R."/>
            <person name="Strauss S.H."/>
        </authorList>
    </citation>
    <scope>NUCLEOTIDE SEQUENCE</scope>
    <source>
        <strain evidence="1">GM15</strain>
        <tissue evidence="1">Leaf</tissue>
    </source>
</reference>
<proteinExistence type="predicted"/>
<comment type="caution">
    <text evidence="1">The sequence shown here is derived from an EMBL/GenBank/DDBJ whole genome shotgun (WGS) entry which is preliminary data.</text>
</comment>
<name>A0A8X7YBS3_POPTO</name>
<dbReference type="AlphaFoldDB" id="A0A8X7YBS3"/>